<keyword evidence="4 6" id="KW-0804">Transcription</keyword>
<keyword evidence="3 6" id="KW-0548">Nucleotidyltransferase</keyword>
<proteinExistence type="inferred from homology"/>
<evidence type="ECO:0000256" key="1">
    <source>
        <dbReference type="ARBA" id="ARBA00022478"/>
    </source>
</evidence>
<evidence type="ECO:0000313" key="17">
    <source>
        <dbReference type="Proteomes" id="UP000644507"/>
    </source>
</evidence>
<keyword evidence="17" id="KW-1185">Reference proteome</keyword>
<dbReference type="InterPro" id="IPR010243">
    <property type="entry name" value="RNA_pol_bsu_bac"/>
</dbReference>
<evidence type="ECO:0000256" key="7">
    <source>
        <dbReference type="RuleBase" id="RU000434"/>
    </source>
</evidence>
<dbReference type="Gene3D" id="2.40.50.150">
    <property type="match status" value="1"/>
</dbReference>
<reference evidence="16" key="2">
    <citation type="submission" date="2020-09" db="EMBL/GenBank/DDBJ databases">
        <authorList>
            <person name="Sun Q."/>
            <person name="Kim S."/>
        </authorList>
    </citation>
    <scope>NUCLEOTIDE SEQUENCE</scope>
    <source>
        <strain evidence="16">KCTC 12988</strain>
    </source>
</reference>
<comment type="subunit">
    <text evidence="6 8">The RNAP catalytic core consists of 2 alpha, 1 beta, 1 beta' and 1 omega subunit. When a sigma factor is associated with the core the holoenzyme is formed, which can initiate transcription.</text>
</comment>
<dbReference type="NCBIfam" id="TIGR02013">
    <property type="entry name" value="rpoB"/>
    <property type="match status" value="1"/>
</dbReference>
<evidence type="ECO:0000259" key="11">
    <source>
        <dbReference type="Pfam" id="PF04560"/>
    </source>
</evidence>
<evidence type="ECO:0000259" key="13">
    <source>
        <dbReference type="Pfam" id="PF04563"/>
    </source>
</evidence>
<evidence type="ECO:0000256" key="3">
    <source>
        <dbReference type="ARBA" id="ARBA00022695"/>
    </source>
</evidence>
<dbReference type="InterPro" id="IPR007641">
    <property type="entry name" value="RNA_pol_Rpb2_7"/>
</dbReference>
<comment type="caution">
    <text evidence="16">The sequence shown here is derived from an EMBL/GenBank/DDBJ whole genome shotgun (WGS) entry which is preliminary data.</text>
</comment>
<evidence type="ECO:0000256" key="6">
    <source>
        <dbReference type="HAMAP-Rule" id="MF_01321"/>
    </source>
</evidence>
<evidence type="ECO:0000259" key="12">
    <source>
        <dbReference type="Pfam" id="PF04561"/>
    </source>
</evidence>
<dbReference type="InterPro" id="IPR019462">
    <property type="entry name" value="DNA-dir_RNA_pol_bsu_external_1"/>
</dbReference>
<dbReference type="RefSeq" id="WP_189569661.1">
    <property type="nucleotide sequence ID" value="NZ_BMXI01000007.1"/>
</dbReference>
<gene>
    <name evidence="6 16" type="primary">rpoB</name>
    <name evidence="16" type="ORF">GCM10007100_18540</name>
</gene>
<name>A0A918TL05_9BACT</name>
<feature type="coiled-coil region" evidence="9">
    <location>
        <begin position="888"/>
        <end position="926"/>
    </location>
</feature>
<dbReference type="InterPro" id="IPR007644">
    <property type="entry name" value="RNA_pol_bsu_protrusion"/>
</dbReference>
<dbReference type="Gene3D" id="2.40.270.10">
    <property type="entry name" value="DNA-directed RNA polymerase, subunit 2, domain 6"/>
    <property type="match status" value="1"/>
</dbReference>
<dbReference type="Gene3D" id="3.90.1800.10">
    <property type="entry name" value="RNA polymerase alpha subunit dimerisation domain"/>
    <property type="match status" value="1"/>
</dbReference>
<evidence type="ECO:0000256" key="9">
    <source>
        <dbReference type="SAM" id="Coils"/>
    </source>
</evidence>
<dbReference type="EMBL" id="BMXI01000007">
    <property type="protein sequence ID" value="GHC52527.1"/>
    <property type="molecule type" value="Genomic_DNA"/>
</dbReference>
<dbReference type="GO" id="GO:0006351">
    <property type="term" value="P:DNA-templated transcription"/>
    <property type="evidence" value="ECO:0007669"/>
    <property type="project" value="UniProtKB-UniRule"/>
</dbReference>
<dbReference type="Gene3D" id="2.40.50.100">
    <property type="match status" value="1"/>
</dbReference>
<sequence length="1292" mass="143577">MERRYFGTIKEVIEPPNLIEVQSKSYEDFLQQDIPPSQRAETGLQAVFKEVFPIKSYDDTVELDFVAYDIEAPKMSSLESLRSSETFSSALYVTFKLKDESATKKERVYMGELPMMTRRGTFVINGAERVIVAQLHRSPGICFETSIHLNGKILHSFRIIPDRGSWLETQFDTNDLLYVYLDRRRRRRKFLATTFLRALGYPTDRDIVENFYNVQKLKLSAGMDEDELAAKVPFEDIHDGEIVVARAYEPMTIGVVNQLLALGVKSLEVIDSTEDEILLKSLRKDPAHDEESALKDIYKKLRPGDPPTAANARALLKRLFFDPKKYDLTRVGRYKINQKLQLGVDPNERIMVPEDFLAAMKYLLRLKKGEGVLDDIDHLGSRRVRAVGELLANQCRVGLARTERLVKERMTLFDVNIEGMTPQKLINPKALSAVVRDFFGRSQLSQFMDQTNPLAELTHKRRLSALGPGGLNRDRAGFEVRDVHPSHYGRICPIETPEGPNIGLINSMCTYARINEFGFIETPYRQVKNGKVTKNIEYLTADQEEGYLIAQANNPIDEKGVFQTERITARERGEFLEVLPSEVNYMDVSPKQLVSVAAGMIPFLEHDDANRALMGANMQRQGVPLLVSESPYVGTGLEGKAARDSRAVIVAEADGVVAAATAEYIVTTKDGELPISDEKFLSTPEVLKTVPDKGIFVYPLRKFMRSNSGSCINQKPIAKRGQKVKVGDVLADGPNTEKGELALGRNVLVAFMPWNGYNFEDAIVISERIVKDDVYTSIHISEFDVAARDTKLGPEEITRDIPNVGEEALKNLDHDGIVRVGAEVHPGDILVGKITPKSETELAPEERLLRAIFGEKAADVKDTSLRVPSGTIGIVQEIRMSSHGVARVRNEEVNTAEAKKQLKKINDDYKKKKDKLTDDLTEKLSDILLGEKIPLDVVNAQTGEIIIPANRKITKTLLRKLASAHDHIEIDPSPIRNKILEIISGFESRFGELDSDRERRLDQIESGDEVDPGVIKEVKVFVAKKRKLDVGDKMAGRHGNKGVVAIIVPEADMPFLSDGTPIDICLNPLGVPSRMNVGQVLETHLGVAAKALGFKVATPIFDGIHEDRIWEYMSEAKAVDGFSWIGDGKDGSVAGKSMLYDGRTGDPIHQPVVVGQIYMLKLGHLIADKIHARAVGPYSLVTQQPLGGKAQYGGQRFGEMEVWALEAYGAAYTLQELLTVKSDDVQGRTRIYESIVKGDNTLEAGTPESFNVLIKEMQSLGLDVKPGRGLAAKEAGEGVGLSDDFSLDDLTI</sequence>
<feature type="domain" description="DNA-directed RNA polymerase subunit 2 hybrid-binding" evidence="10">
    <location>
        <begin position="695"/>
        <end position="1191"/>
    </location>
</feature>
<dbReference type="Pfam" id="PF00562">
    <property type="entry name" value="RNA_pol_Rpb2_6"/>
    <property type="match status" value="1"/>
</dbReference>
<evidence type="ECO:0000256" key="8">
    <source>
        <dbReference type="RuleBase" id="RU363031"/>
    </source>
</evidence>
<protein>
    <recommendedName>
        <fullName evidence="6 8">DNA-directed RNA polymerase subunit beta</fullName>
        <shortName evidence="6">RNAP subunit beta</shortName>
        <ecNumber evidence="6 8">2.7.7.6</ecNumber>
    </recommendedName>
    <alternativeName>
        <fullName evidence="6">RNA polymerase subunit beta</fullName>
    </alternativeName>
    <alternativeName>
        <fullName evidence="6">Transcriptase subunit beta</fullName>
    </alternativeName>
</protein>
<dbReference type="InterPro" id="IPR014724">
    <property type="entry name" value="RNA_pol_RPB2_OB-fold"/>
</dbReference>
<keyword evidence="2 6" id="KW-0808">Transferase</keyword>
<dbReference type="Pfam" id="PF10385">
    <property type="entry name" value="RNA_pol_Rpb2_45"/>
    <property type="match status" value="1"/>
</dbReference>
<dbReference type="InterPro" id="IPR042107">
    <property type="entry name" value="DNA-dir_RNA_pol_bsu_ext_1_sf"/>
</dbReference>
<dbReference type="Gene3D" id="3.90.1110.10">
    <property type="entry name" value="RNA polymerase Rpb2, domain 2"/>
    <property type="match status" value="1"/>
</dbReference>
<evidence type="ECO:0000313" key="16">
    <source>
        <dbReference type="EMBL" id="GHC52527.1"/>
    </source>
</evidence>
<feature type="domain" description="RNA polymerase beta subunit protrusion" evidence="13">
    <location>
        <begin position="18"/>
        <end position="430"/>
    </location>
</feature>
<dbReference type="Gene3D" id="3.90.1100.10">
    <property type="match status" value="2"/>
</dbReference>
<dbReference type="EC" id="2.7.7.6" evidence="6 8"/>
<dbReference type="InterPro" id="IPR037033">
    <property type="entry name" value="DNA-dir_RNAP_su2_hyb_sf"/>
</dbReference>
<dbReference type="PANTHER" id="PTHR20856">
    <property type="entry name" value="DNA-DIRECTED RNA POLYMERASE I SUBUNIT 2"/>
    <property type="match status" value="1"/>
</dbReference>
<evidence type="ECO:0000256" key="5">
    <source>
        <dbReference type="ARBA" id="ARBA00048552"/>
    </source>
</evidence>
<dbReference type="HAMAP" id="MF_01321">
    <property type="entry name" value="RNApol_bact_RpoB"/>
    <property type="match status" value="1"/>
</dbReference>
<dbReference type="PROSITE" id="PS01166">
    <property type="entry name" value="RNA_POL_BETA"/>
    <property type="match status" value="1"/>
</dbReference>
<evidence type="ECO:0000256" key="4">
    <source>
        <dbReference type="ARBA" id="ARBA00023163"/>
    </source>
</evidence>
<dbReference type="InterPro" id="IPR007121">
    <property type="entry name" value="RNA_pol_bsu_CS"/>
</dbReference>
<keyword evidence="1 6" id="KW-0240">DNA-directed RNA polymerase</keyword>
<organism evidence="16 17">
    <name type="scientific">Roseibacillus persicicus</name>
    <dbReference type="NCBI Taxonomy" id="454148"/>
    <lineage>
        <taxon>Bacteria</taxon>
        <taxon>Pseudomonadati</taxon>
        <taxon>Verrucomicrobiota</taxon>
        <taxon>Verrucomicrobiia</taxon>
        <taxon>Verrucomicrobiales</taxon>
        <taxon>Verrucomicrobiaceae</taxon>
        <taxon>Roseibacillus</taxon>
    </lineage>
</organism>
<dbReference type="InterPro" id="IPR007645">
    <property type="entry name" value="RNA_pol_Rpb2_3"/>
</dbReference>
<dbReference type="Proteomes" id="UP000644507">
    <property type="component" value="Unassembled WGS sequence"/>
</dbReference>
<dbReference type="GO" id="GO:0000428">
    <property type="term" value="C:DNA-directed RNA polymerase complex"/>
    <property type="evidence" value="ECO:0007669"/>
    <property type="project" value="UniProtKB-KW"/>
</dbReference>
<feature type="domain" description="DNA-directed RNA polymerase beta subunit external 1" evidence="15">
    <location>
        <begin position="524"/>
        <end position="589"/>
    </location>
</feature>
<feature type="domain" description="RNA polymerase Rpb2" evidence="14">
    <location>
        <begin position="446"/>
        <end position="514"/>
    </location>
</feature>
<feature type="domain" description="RNA polymerase Rpb2" evidence="12">
    <location>
        <begin position="236"/>
        <end position="385"/>
    </location>
</feature>
<dbReference type="GO" id="GO:0032549">
    <property type="term" value="F:ribonucleoside binding"/>
    <property type="evidence" value="ECO:0007669"/>
    <property type="project" value="InterPro"/>
</dbReference>
<dbReference type="SUPFAM" id="SSF64484">
    <property type="entry name" value="beta and beta-prime subunits of DNA dependent RNA-polymerase"/>
    <property type="match status" value="1"/>
</dbReference>
<comment type="catalytic activity">
    <reaction evidence="5 6 8">
        <text>RNA(n) + a ribonucleoside 5'-triphosphate = RNA(n+1) + diphosphate</text>
        <dbReference type="Rhea" id="RHEA:21248"/>
        <dbReference type="Rhea" id="RHEA-COMP:14527"/>
        <dbReference type="Rhea" id="RHEA-COMP:17342"/>
        <dbReference type="ChEBI" id="CHEBI:33019"/>
        <dbReference type="ChEBI" id="CHEBI:61557"/>
        <dbReference type="ChEBI" id="CHEBI:140395"/>
        <dbReference type="EC" id="2.7.7.6"/>
    </reaction>
</comment>
<dbReference type="GO" id="GO:0003677">
    <property type="term" value="F:DNA binding"/>
    <property type="evidence" value="ECO:0007669"/>
    <property type="project" value="UniProtKB-UniRule"/>
</dbReference>
<comment type="similarity">
    <text evidence="6 7">Belongs to the RNA polymerase beta chain family.</text>
</comment>
<dbReference type="GO" id="GO:0003899">
    <property type="term" value="F:DNA-directed RNA polymerase activity"/>
    <property type="evidence" value="ECO:0007669"/>
    <property type="project" value="UniProtKB-UniRule"/>
</dbReference>
<dbReference type="Pfam" id="PF04565">
    <property type="entry name" value="RNA_pol_Rpb2_3"/>
    <property type="match status" value="1"/>
</dbReference>
<comment type="function">
    <text evidence="6 8">DNA-dependent RNA polymerase catalyzes the transcription of DNA into RNA using the four ribonucleoside triphosphates as substrates.</text>
</comment>
<dbReference type="InterPro" id="IPR015712">
    <property type="entry name" value="DNA-dir_RNA_pol_su2"/>
</dbReference>
<dbReference type="NCBIfam" id="NF001616">
    <property type="entry name" value="PRK00405.1"/>
    <property type="match status" value="1"/>
</dbReference>
<evidence type="ECO:0000259" key="10">
    <source>
        <dbReference type="Pfam" id="PF00562"/>
    </source>
</evidence>
<evidence type="ECO:0000259" key="15">
    <source>
        <dbReference type="Pfam" id="PF10385"/>
    </source>
</evidence>
<evidence type="ECO:0000259" key="14">
    <source>
        <dbReference type="Pfam" id="PF04565"/>
    </source>
</evidence>
<reference evidence="16" key="1">
    <citation type="journal article" date="2014" name="Int. J. Syst. Evol. Microbiol.">
        <title>Complete genome sequence of Corynebacterium casei LMG S-19264T (=DSM 44701T), isolated from a smear-ripened cheese.</title>
        <authorList>
            <consortium name="US DOE Joint Genome Institute (JGI-PGF)"/>
            <person name="Walter F."/>
            <person name="Albersmeier A."/>
            <person name="Kalinowski J."/>
            <person name="Ruckert C."/>
        </authorList>
    </citation>
    <scope>NUCLEOTIDE SEQUENCE</scope>
    <source>
        <strain evidence="16">KCTC 12988</strain>
    </source>
</reference>
<dbReference type="CDD" id="cd00653">
    <property type="entry name" value="RNA_pol_B_RPB2"/>
    <property type="match status" value="1"/>
</dbReference>
<dbReference type="FunFam" id="3.90.1800.10:FF:000001">
    <property type="entry name" value="DNA-directed RNA polymerase subunit beta"/>
    <property type="match status" value="1"/>
</dbReference>
<dbReference type="Pfam" id="PF04561">
    <property type="entry name" value="RNA_pol_Rpb2_2"/>
    <property type="match status" value="1"/>
</dbReference>
<accession>A0A918TL05</accession>
<dbReference type="InterPro" id="IPR007120">
    <property type="entry name" value="DNA-dir_RNAP_su2_dom"/>
</dbReference>
<dbReference type="Pfam" id="PF04563">
    <property type="entry name" value="RNA_pol_Rpb2_1"/>
    <property type="match status" value="1"/>
</dbReference>
<evidence type="ECO:0000256" key="2">
    <source>
        <dbReference type="ARBA" id="ARBA00022679"/>
    </source>
</evidence>
<keyword evidence="9" id="KW-0175">Coiled coil</keyword>
<dbReference type="Pfam" id="PF04560">
    <property type="entry name" value="RNA_pol_Rpb2_7"/>
    <property type="match status" value="1"/>
</dbReference>
<dbReference type="InterPro" id="IPR007642">
    <property type="entry name" value="RNA_pol_Rpb2_2"/>
</dbReference>
<dbReference type="InterPro" id="IPR037034">
    <property type="entry name" value="RNA_pol_Rpb2_2_sf"/>
</dbReference>
<feature type="domain" description="RNA polymerase Rpb2" evidence="11">
    <location>
        <begin position="1193"/>
        <end position="1265"/>
    </location>
</feature>
<dbReference type="Gene3D" id="2.30.150.10">
    <property type="entry name" value="DNA-directed RNA polymerase, beta subunit, external 1 domain"/>
    <property type="match status" value="1"/>
</dbReference>